<dbReference type="SUPFAM" id="SSF56436">
    <property type="entry name" value="C-type lectin-like"/>
    <property type="match status" value="1"/>
</dbReference>
<name>A0AAE1D9L1_9GAST</name>
<feature type="transmembrane region" description="Helical" evidence="1">
    <location>
        <begin position="178"/>
        <end position="196"/>
    </location>
</feature>
<dbReference type="AlphaFoldDB" id="A0AAE1D9L1"/>
<keyword evidence="1" id="KW-1133">Transmembrane helix</keyword>
<keyword evidence="1" id="KW-0472">Membrane</keyword>
<proteinExistence type="predicted"/>
<reference evidence="3" key="1">
    <citation type="journal article" date="2023" name="G3 (Bethesda)">
        <title>A reference genome for the long-term kleptoplast-retaining sea slug Elysia crispata morphotype clarki.</title>
        <authorList>
            <person name="Eastman K.E."/>
            <person name="Pendleton A.L."/>
            <person name="Shaikh M.A."/>
            <person name="Suttiyut T."/>
            <person name="Ogas R."/>
            <person name="Tomko P."/>
            <person name="Gavelis G."/>
            <person name="Widhalm J.R."/>
            <person name="Wisecaver J.H."/>
        </authorList>
    </citation>
    <scope>NUCLEOTIDE SEQUENCE</scope>
    <source>
        <strain evidence="3">ECLA1</strain>
    </source>
</reference>
<dbReference type="InterPro" id="IPR001304">
    <property type="entry name" value="C-type_lectin-like"/>
</dbReference>
<dbReference type="Proteomes" id="UP001283361">
    <property type="component" value="Unassembled WGS sequence"/>
</dbReference>
<keyword evidence="1" id="KW-0812">Transmembrane</keyword>
<gene>
    <name evidence="3" type="ORF">RRG08_031973</name>
</gene>
<dbReference type="Gene3D" id="3.10.100.10">
    <property type="entry name" value="Mannose-Binding Protein A, subunit A"/>
    <property type="match status" value="1"/>
</dbReference>
<dbReference type="EMBL" id="JAWDGP010004715">
    <property type="protein sequence ID" value="KAK3762391.1"/>
    <property type="molecule type" value="Genomic_DNA"/>
</dbReference>
<evidence type="ECO:0000256" key="1">
    <source>
        <dbReference type="SAM" id="Phobius"/>
    </source>
</evidence>
<dbReference type="PROSITE" id="PS50041">
    <property type="entry name" value="C_TYPE_LECTIN_2"/>
    <property type="match status" value="1"/>
</dbReference>
<organism evidence="3 4">
    <name type="scientific">Elysia crispata</name>
    <name type="common">lettuce slug</name>
    <dbReference type="NCBI Taxonomy" id="231223"/>
    <lineage>
        <taxon>Eukaryota</taxon>
        <taxon>Metazoa</taxon>
        <taxon>Spiralia</taxon>
        <taxon>Lophotrochozoa</taxon>
        <taxon>Mollusca</taxon>
        <taxon>Gastropoda</taxon>
        <taxon>Heterobranchia</taxon>
        <taxon>Euthyneura</taxon>
        <taxon>Panpulmonata</taxon>
        <taxon>Sacoglossa</taxon>
        <taxon>Placobranchoidea</taxon>
        <taxon>Plakobranchidae</taxon>
        <taxon>Elysia</taxon>
    </lineage>
</organism>
<dbReference type="CDD" id="cd00037">
    <property type="entry name" value="CLECT"/>
    <property type="match status" value="1"/>
</dbReference>
<feature type="domain" description="C-type lectin" evidence="2">
    <location>
        <begin position="48"/>
        <end position="112"/>
    </location>
</feature>
<feature type="transmembrane region" description="Helical" evidence="1">
    <location>
        <begin position="12"/>
        <end position="30"/>
    </location>
</feature>
<evidence type="ECO:0000313" key="4">
    <source>
        <dbReference type="Proteomes" id="UP001283361"/>
    </source>
</evidence>
<evidence type="ECO:0000259" key="2">
    <source>
        <dbReference type="PROSITE" id="PS50041"/>
    </source>
</evidence>
<dbReference type="InterPro" id="IPR016186">
    <property type="entry name" value="C-type_lectin-like/link_sf"/>
</dbReference>
<evidence type="ECO:0000313" key="3">
    <source>
        <dbReference type="EMBL" id="KAK3762391.1"/>
    </source>
</evidence>
<dbReference type="InterPro" id="IPR016187">
    <property type="entry name" value="CTDL_fold"/>
</dbReference>
<accession>A0AAE1D9L1</accession>
<protein>
    <recommendedName>
        <fullName evidence="2">C-type lectin domain-containing protein</fullName>
    </recommendedName>
</protein>
<keyword evidence="4" id="KW-1185">Reference proteome</keyword>
<sequence length="289" mass="32424">MLYFLFNKKTEFQQVSVSLFIACIIYFLTLTNECNAEKMNDHNIDMAWIGLKFNTTKKVFKWISETEEIPTRLWCAHHIRPSYNDDCVPIYTNLHPTSTQFLCRDPLPYFCEIHPVCVNKTYGVRCSKRCSLHCDGVNKTCDSKTGSCDLGCFTGYQGELCDRAEPNKMTKMIKYSSAAIISSIVFAITILSARAATVPIPHVESSEAPAGLTSYTETNTKQGQPASWRVPKLAERTCKMKIGYTVILCQISAQVTMQRQGNSGFISLMSLISAPQSMQMPTKSGLTRV</sequence>
<comment type="caution">
    <text evidence="3">The sequence shown here is derived from an EMBL/GenBank/DDBJ whole genome shotgun (WGS) entry which is preliminary data.</text>
</comment>